<dbReference type="Pfam" id="PF00583">
    <property type="entry name" value="Acetyltransf_1"/>
    <property type="match status" value="1"/>
</dbReference>
<sequence>MLGPKAQVYLGGSRNVRATCSKHALDAESYHKLKDPTYVPHITYSVRKCDVKAEDALVLLQSAFTEDLAGRSRVRAHHFAYWRDSSNEVQVKKMAKALNHSLVVVAAFSNADPDSDEEPAESESLWIPPWPSLPSSLSRPLPPPLLPLMKRSRTLVGLARATGDAALTATLFDVAVHPRLQRRGIGQRLVKTVVQQLLTLGIYDIGMVGPPELDTFFSRCSFGEDSQQSTFMSYKRTPLPIIKSGKADMGSSINQTHSKASRHSLSDMSDSLSIVMSAAGTFNSVPTMPSFQNLSNVSQHSLTELSAAVSSRTSSTPHTTSSSSSSSSSKDGGVPGKEPAP</sequence>
<protein>
    <recommendedName>
        <fullName evidence="4">N-acetyltransferase domain-containing protein</fullName>
    </recommendedName>
</protein>
<accession>A0A250XUH6</accession>
<dbReference type="InterPro" id="IPR000182">
    <property type="entry name" value="GNAT_dom"/>
</dbReference>
<reference evidence="5 6" key="1">
    <citation type="submission" date="2017-08" db="EMBL/GenBank/DDBJ databases">
        <title>Acidophilic green algal genome provides insights into adaptation to an acidic environment.</title>
        <authorList>
            <person name="Hirooka S."/>
            <person name="Hirose Y."/>
            <person name="Kanesaki Y."/>
            <person name="Higuchi S."/>
            <person name="Fujiwara T."/>
            <person name="Onuma R."/>
            <person name="Era A."/>
            <person name="Ohbayashi R."/>
            <person name="Uzuka A."/>
            <person name="Nozaki H."/>
            <person name="Yoshikawa H."/>
            <person name="Miyagishima S.Y."/>
        </authorList>
    </citation>
    <scope>NUCLEOTIDE SEQUENCE [LARGE SCALE GENOMIC DNA]</scope>
    <source>
        <strain evidence="5 6">NIES-2499</strain>
    </source>
</reference>
<dbReference type="GO" id="GO:0006048">
    <property type="term" value="P:UDP-N-acetylglucosamine biosynthetic process"/>
    <property type="evidence" value="ECO:0007669"/>
    <property type="project" value="UniProtKB-UniPathway"/>
</dbReference>
<evidence type="ECO:0000313" key="6">
    <source>
        <dbReference type="Proteomes" id="UP000232323"/>
    </source>
</evidence>
<feature type="region of interest" description="Disordered" evidence="3">
    <location>
        <begin position="305"/>
        <end position="341"/>
    </location>
</feature>
<evidence type="ECO:0000256" key="3">
    <source>
        <dbReference type="SAM" id="MobiDB-lite"/>
    </source>
</evidence>
<dbReference type="AlphaFoldDB" id="A0A250XUH6"/>
<evidence type="ECO:0000256" key="2">
    <source>
        <dbReference type="ARBA" id="ARBA00023315"/>
    </source>
</evidence>
<feature type="compositionally biased region" description="Low complexity" evidence="3">
    <location>
        <begin position="310"/>
        <end position="329"/>
    </location>
</feature>
<comment type="caution">
    <text evidence="5">The sequence shown here is derived from an EMBL/GenBank/DDBJ whole genome shotgun (WGS) entry which is preliminary data.</text>
</comment>
<feature type="region of interest" description="Disordered" evidence="3">
    <location>
        <begin position="245"/>
        <end position="265"/>
    </location>
</feature>
<evidence type="ECO:0000313" key="5">
    <source>
        <dbReference type="EMBL" id="GAX86629.1"/>
    </source>
</evidence>
<name>A0A250XUH6_9CHLO</name>
<proteinExistence type="predicted"/>
<dbReference type="SUPFAM" id="SSF55729">
    <property type="entry name" value="Acyl-CoA N-acyltransferases (Nat)"/>
    <property type="match status" value="1"/>
</dbReference>
<dbReference type="InterPro" id="IPR045039">
    <property type="entry name" value="NSI-like"/>
</dbReference>
<gene>
    <name evidence="5" type="ORF">CEUSTIGMA_g14037.t1</name>
</gene>
<dbReference type="InterPro" id="IPR016181">
    <property type="entry name" value="Acyl_CoA_acyltransferase"/>
</dbReference>
<feature type="non-terminal residue" evidence="5">
    <location>
        <position position="341"/>
    </location>
</feature>
<dbReference type="OrthoDB" id="2744543at2759"/>
<evidence type="ECO:0000256" key="1">
    <source>
        <dbReference type="ARBA" id="ARBA00022679"/>
    </source>
</evidence>
<evidence type="ECO:0000259" key="4">
    <source>
        <dbReference type="PROSITE" id="PS51186"/>
    </source>
</evidence>
<dbReference type="PANTHER" id="PTHR43626:SF4">
    <property type="entry name" value="GCN5-RELATED N-ACETYLTRANSFERASE 2, CHLOROPLASTIC"/>
    <property type="match status" value="1"/>
</dbReference>
<dbReference type="GO" id="GO:0005737">
    <property type="term" value="C:cytoplasm"/>
    <property type="evidence" value="ECO:0007669"/>
    <property type="project" value="TreeGrafter"/>
</dbReference>
<organism evidence="5 6">
    <name type="scientific">Chlamydomonas eustigma</name>
    <dbReference type="NCBI Taxonomy" id="1157962"/>
    <lineage>
        <taxon>Eukaryota</taxon>
        <taxon>Viridiplantae</taxon>
        <taxon>Chlorophyta</taxon>
        <taxon>core chlorophytes</taxon>
        <taxon>Chlorophyceae</taxon>
        <taxon>CS clade</taxon>
        <taxon>Chlamydomonadales</taxon>
        <taxon>Chlamydomonadaceae</taxon>
        <taxon>Chlamydomonas</taxon>
    </lineage>
</organism>
<dbReference type="Gene3D" id="3.40.630.30">
    <property type="match status" value="1"/>
</dbReference>
<keyword evidence="6" id="KW-1185">Reference proteome</keyword>
<dbReference type="GO" id="GO:0008080">
    <property type="term" value="F:N-acetyltransferase activity"/>
    <property type="evidence" value="ECO:0007669"/>
    <property type="project" value="InterPro"/>
</dbReference>
<keyword evidence="2" id="KW-0012">Acyltransferase</keyword>
<dbReference type="CDD" id="cd04301">
    <property type="entry name" value="NAT_SF"/>
    <property type="match status" value="1"/>
</dbReference>
<dbReference type="UniPathway" id="UPA00113">
    <property type="reaction ID" value="UER00529"/>
</dbReference>
<dbReference type="Proteomes" id="UP000232323">
    <property type="component" value="Unassembled WGS sequence"/>
</dbReference>
<keyword evidence="1" id="KW-0808">Transferase</keyword>
<dbReference type="EMBL" id="BEGY01000418">
    <property type="protein sequence ID" value="GAX86629.1"/>
    <property type="molecule type" value="Genomic_DNA"/>
</dbReference>
<dbReference type="PROSITE" id="PS51186">
    <property type="entry name" value="GNAT"/>
    <property type="match status" value="1"/>
</dbReference>
<dbReference type="STRING" id="1157962.A0A250XUH6"/>
<feature type="domain" description="N-acetyltransferase" evidence="4">
    <location>
        <begin position="89"/>
        <end position="246"/>
    </location>
</feature>
<dbReference type="PANTHER" id="PTHR43626">
    <property type="entry name" value="ACYL-COA N-ACYLTRANSFERASE"/>
    <property type="match status" value="1"/>
</dbReference>